<dbReference type="PaxDb" id="39947-A0A0P0VF54"/>
<dbReference type="AlphaFoldDB" id="A0A0P0VF54"/>
<dbReference type="Proteomes" id="UP000059680">
    <property type="component" value="Chromosome 2"/>
</dbReference>
<accession>A0A0P0VF54</accession>
<reference evidence="2 3" key="3">
    <citation type="journal article" date="2013" name="Rice">
        <title>Improvement of the Oryza sativa Nipponbare reference genome using next generation sequence and optical map data.</title>
        <authorList>
            <person name="Kawahara Y."/>
            <person name="de la Bastide M."/>
            <person name="Hamilton J.P."/>
            <person name="Kanamori H."/>
            <person name="McCombie W.R."/>
            <person name="Ouyang S."/>
            <person name="Schwartz D.C."/>
            <person name="Tanaka T."/>
            <person name="Wu J."/>
            <person name="Zhou S."/>
            <person name="Childs K.L."/>
            <person name="Davidson R.M."/>
            <person name="Lin H."/>
            <person name="Quesada-Ocampo L."/>
            <person name="Vaillancourt B."/>
            <person name="Sakai H."/>
            <person name="Lee S.S."/>
            <person name="Kim J."/>
            <person name="Numa H."/>
            <person name="Itoh T."/>
            <person name="Buell C.R."/>
            <person name="Matsumoto T."/>
        </authorList>
    </citation>
    <scope>NUCLEOTIDE SEQUENCE [LARGE SCALE GENOMIC DNA]</scope>
    <source>
        <strain evidence="3">cv. Nipponbare</strain>
    </source>
</reference>
<feature type="non-terminal residue" evidence="2">
    <location>
        <position position="1"/>
    </location>
</feature>
<keyword evidence="3" id="KW-1185">Reference proteome</keyword>
<evidence type="ECO:0000313" key="3">
    <source>
        <dbReference type="Proteomes" id="UP000059680"/>
    </source>
</evidence>
<proteinExistence type="predicted"/>
<name>A0A0P0VF54_ORYSJ</name>
<sequence length="187" mass="19603">EDASLLRPRPEPPPTMRASGAAVGAAAPYPPPPLPILRCLSATALAHRRCFSAATLAHRSRCSAIVLARRHRRSACSGRPSGGRRHGCTSVARAVGGCGGGVGGGPPTPMSSLPLRRPSPIAGRPTSSSPASLRQPACRDSSRTARAAWRWGGGRWLRPRHGGLLTRCSCRRCLVGRHPQPCHAARG</sequence>
<gene>
    <name evidence="2" type="ordered locus">Os02g0159000</name>
    <name evidence="2" type="ORF">OSNPB_020159000</name>
</gene>
<organism evidence="2 3">
    <name type="scientific">Oryza sativa subsp. japonica</name>
    <name type="common">Rice</name>
    <dbReference type="NCBI Taxonomy" id="39947"/>
    <lineage>
        <taxon>Eukaryota</taxon>
        <taxon>Viridiplantae</taxon>
        <taxon>Streptophyta</taxon>
        <taxon>Embryophyta</taxon>
        <taxon>Tracheophyta</taxon>
        <taxon>Spermatophyta</taxon>
        <taxon>Magnoliopsida</taxon>
        <taxon>Liliopsida</taxon>
        <taxon>Poales</taxon>
        <taxon>Poaceae</taxon>
        <taxon>BOP clade</taxon>
        <taxon>Oryzoideae</taxon>
        <taxon>Oryzeae</taxon>
        <taxon>Oryzinae</taxon>
        <taxon>Oryza</taxon>
        <taxon>Oryza sativa</taxon>
    </lineage>
</organism>
<reference evidence="2 3" key="2">
    <citation type="journal article" date="2013" name="Plant Cell Physiol.">
        <title>Rice Annotation Project Database (RAP-DB): an integrative and interactive database for rice genomics.</title>
        <authorList>
            <person name="Sakai H."/>
            <person name="Lee S.S."/>
            <person name="Tanaka T."/>
            <person name="Numa H."/>
            <person name="Kim J."/>
            <person name="Kawahara Y."/>
            <person name="Wakimoto H."/>
            <person name="Yang C.C."/>
            <person name="Iwamoto M."/>
            <person name="Abe T."/>
            <person name="Yamada Y."/>
            <person name="Muto A."/>
            <person name="Inokuchi H."/>
            <person name="Ikemura T."/>
            <person name="Matsumoto T."/>
            <person name="Sasaki T."/>
            <person name="Itoh T."/>
        </authorList>
    </citation>
    <scope>NUCLEOTIDE SEQUENCE [LARGE SCALE GENOMIC DNA]</scope>
    <source>
        <strain evidence="3">cv. Nipponbare</strain>
    </source>
</reference>
<feature type="region of interest" description="Disordered" evidence="1">
    <location>
        <begin position="1"/>
        <end position="24"/>
    </location>
</feature>
<feature type="region of interest" description="Disordered" evidence="1">
    <location>
        <begin position="118"/>
        <end position="141"/>
    </location>
</feature>
<evidence type="ECO:0000313" key="2">
    <source>
        <dbReference type="EMBL" id="BAS77085.1"/>
    </source>
</evidence>
<dbReference type="EMBL" id="AP014958">
    <property type="protein sequence ID" value="BAS77085.1"/>
    <property type="molecule type" value="Genomic_DNA"/>
</dbReference>
<reference evidence="3" key="1">
    <citation type="journal article" date="2005" name="Nature">
        <title>The map-based sequence of the rice genome.</title>
        <authorList>
            <consortium name="International rice genome sequencing project (IRGSP)"/>
            <person name="Matsumoto T."/>
            <person name="Wu J."/>
            <person name="Kanamori H."/>
            <person name="Katayose Y."/>
            <person name="Fujisawa M."/>
            <person name="Namiki N."/>
            <person name="Mizuno H."/>
            <person name="Yamamoto K."/>
            <person name="Antonio B.A."/>
            <person name="Baba T."/>
            <person name="Sakata K."/>
            <person name="Nagamura Y."/>
            <person name="Aoki H."/>
            <person name="Arikawa K."/>
            <person name="Arita K."/>
            <person name="Bito T."/>
            <person name="Chiden Y."/>
            <person name="Fujitsuka N."/>
            <person name="Fukunaka R."/>
            <person name="Hamada M."/>
            <person name="Harada C."/>
            <person name="Hayashi A."/>
            <person name="Hijishita S."/>
            <person name="Honda M."/>
            <person name="Hosokawa S."/>
            <person name="Ichikawa Y."/>
            <person name="Idonuma A."/>
            <person name="Iijima M."/>
            <person name="Ikeda M."/>
            <person name="Ikeno M."/>
            <person name="Ito K."/>
            <person name="Ito S."/>
            <person name="Ito T."/>
            <person name="Ito Y."/>
            <person name="Ito Y."/>
            <person name="Iwabuchi A."/>
            <person name="Kamiya K."/>
            <person name="Karasawa W."/>
            <person name="Kurita K."/>
            <person name="Katagiri S."/>
            <person name="Kikuta A."/>
            <person name="Kobayashi H."/>
            <person name="Kobayashi N."/>
            <person name="Machita K."/>
            <person name="Maehara T."/>
            <person name="Masukawa M."/>
            <person name="Mizubayashi T."/>
            <person name="Mukai Y."/>
            <person name="Nagasaki H."/>
            <person name="Nagata Y."/>
            <person name="Naito S."/>
            <person name="Nakashima M."/>
            <person name="Nakama Y."/>
            <person name="Nakamichi Y."/>
            <person name="Nakamura M."/>
            <person name="Meguro A."/>
            <person name="Negishi M."/>
            <person name="Ohta I."/>
            <person name="Ohta T."/>
            <person name="Okamoto M."/>
            <person name="Ono N."/>
            <person name="Saji S."/>
            <person name="Sakaguchi M."/>
            <person name="Sakai K."/>
            <person name="Shibata M."/>
            <person name="Shimokawa T."/>
            <person name="Song J."/>
            <person name="Takazaki Y."/>
            <person name="Terasawa K."/>
            <person name="Tsugane M."/>
            <person name="Tsuji K."/>
            <person name="Ueda S."/>
            <person name="Waki K."/>
            <person name="Yamagata H."/>
            <person name="Yamamoto M."/>
            <person name="Yamamoto S."/>
            <person name="Yamane H."/>
            <person name="Yoshiki S."/>
            <person name="Yoshihara R."/>
            <person name="Yukawa K."/>
            <person name="Zhong H."/>
            <person name="Yano M."/>
            <person name="Yuan Q."/>
            <person name="Ouyang S."/>
            <person name="Liu J."/>
            <person name="Jones K.M."/>
            <person name="Gansberger K."/>
            <person name="Moffat K."/>
            <person name="Hill J."/>
            <person name="Bera J."/>
            <person name="Fadrosh D."/>
            <person name="Jin S."/>
            <person name="Johri S."/>
            <person name="Kim M."/>
            <person name="Overton L."/>
            <person name="Reardon M."/>
            <person name="Tsitrin T."/>
            <person name="Vuong H."/>
            <person name="Weaver B."/>
            <person name="Ciecko A."/>
            <person name="Tallon L."/>
            <person name="Jackson J."/>
            <person name="Pai G."/>
            <person name="Aken S.V."/>
            <person name="Utterback T."/>
            <person name="Reidmuller S."/>
            <person name="Feldblyum T."/>
            <person name="Hsiao J."/>
            <person name="Zismann V."/>
            <person name="Iobst S."/>
            <person name="de Vazeille A.R."/>
            <person name="Buell C.R."/>
            <person name="Ying K."/>
            <person name="Li Y."/>
            <person name="Lu T."/>
            <person name="Huang Y."/>
            <person name="Zhao Q."/>
            <person name="Feng Q."/>
            <person name="Zhang L."/>
            <person name="Zhu J."/>
            <person name="Weng Q."/>
            <person name="Mu J."/>
            <person name="Lu Y."/>
            <person name="Fan D."/>
            <person name="Liu Y."/>
            <person name="Guan J."/>
            <person name="Zhang Y."/>
            <person name="Yu S."/>
            <person name="Liu X."/>
            <person name="Zhang Y."/>
            <person name="Hong G."/>
            <person name="Han B."/>
            <person name="Choisne N."/>
            <person name="Demange N."/>
            <person name="Orjeda G."/>
            <person name="Samain S."/>
            <person name="Cattolico L."/>
            <person name="Pelletier E."/>
            <person name="Couloux A."/>
            <person name="Segurens B."/>
            <person name="Wincker P."/>
            <person name="D'Hont A."/>
            <person name="Scarpelli C."/>
            <person name="Weissenbach J."/>
            <person name="Salanoubat M."/>
            <person name="Quetier F."/>
            <person name="Yu Y."/>
            <person name="Kim H.R."/>
            <person name="Rambo T."/>
            <person name="Currie J."/>
            <person name="Collura K."/>
            <person name="Luo M."/>
            <person name="Yang T."/>
            <person name="Ammiraju J.S.S."/>
            <person name="Engler F."/>
            <person name="Soderlund C."/>
            <person name="Wing R.A."/>
            <person name="Palmer L.E."/>
            <person name="de la Bastide M."/>
            <person name="Spiegel L."/>
            <person name="Nascimento L."/>
            <person name="Zutavern T."/>
            <person name="O'Shaughnessy A."/>
            <person name="Dike S."/>
            <person name="Dedhia N."/>
            <person name="Preston R."/>
            <person name="Balija V."/>
            <person name="McCombie W.R."/>
            <person name="Chow T."/>
            <person name="Chen H."/>
            <person name="Chung M."/>
            <person name="Chen C."/>
            <person name="Shaw J."/>
            <person name="Wu H."/>
            <person name="Hsiao K."/>
            <person name="Chao Y."/>
            <person name="Chu M."/>
            <person name="Cheng C."/>
            <person name="Hour A."/>
            <person name="Lee P."/>
            <person name="Lin S."/>
            <person name="Lin Y."/>
            <person name="Liou J."/>
            <person name="Liu S."/>
            <person name="Hsing Y."/>
            <person name="Raghuvanshi S."/>
            <person name="Mohanty A."/>
            <person name="Bharti A.K."/>
            <person name="Gaur A."/>
            <person name="Gupta V."/>
            <person name="Kumar D."/>
            <person name="Ravi V."/>
            <person name="Vij S."/>
            <person name="Kapur A."/>
            <person name="Khurana P."/>
            <person name="Khurana P."/>
            <person name="Khurana J.P."/>
            <person name="Tyagi A.K."/>
            <person name="Gaikwad K."/>
            <person name="Singh A."/>
            <person name="Dalal V."/>
            <person name="Srivastava S."/>
            <person name="Dixit A."/>
            <person name="Pal A.K."/>
            <person name="Ghazi I.A."/>
            <person name="Yadav M."/>
            <person name="Pandit A."/>
            <person name="Bhargava A."/>
            <person name="Sureshbabu K."/>
            <person name="Batra K."/>
            <person name="Sharma T.R."/>
            <person name="Mohapatra T."/>
            <person name="Singh N.K."/>
            <person name="Messing J."/>
            <person name="Nelson A.B."/>
            <person name="Fuks G."/>
            <person name="Kavchok S."/>
            <person name="Keizer G."/>
            <person name="Linton E."/>
            <person name="Llaca V."/>
            <person name="Song R."/>
            <person name="Tanyolac B."/>
            <person name="Young S."/>
            <person name="Ho-Il K."/>
            <person name="Hahn J.H."/>
            <person name="Sangsakoo G."/>
            <person name="Vanavichit A."/>
            <person name="de Mattos Luiz.A.T."/>
            <person name="Zimmer P.D."/>
            <person name="Malone G."/>
            <person name="Dellagostin O."/>
            <person name="de Oliveira A.C."/>
            <person name="Bevan M."/>
            <person name="Bancroft I."/>
            <person name="Minx P."/>
            <person name="Cordum H."/>
            <person name="Wilson R."/>
            <person name="Cheng Z."/>
            <person name="Jin W."/>
            <person name="Jiang J."/>
            <person name="Leong S.A."/>
            <person name="Iwama H."/>
            <person name="Gojobori T."/>
            <person name="Itoh T."/>
            <person name="Niimura Y."/>
            <person name="Fujii Y."/>
            <person name="Habara T."/>
            <person name="Sakai H."/>
            <person name="Sato Y."/>
            <person name="Wilson G."/>
            <person name="Kumar K."/>
            <person name="McCouch S."/>
            <person name="Juretic N."/>
            <person name="Hoen D."/>
            <person name="Wright S."/>
            <person name="Bruskiewich R."/>
            <person name="Bureau T."/>
            <person name="Miyao A."/>
            <person name="Hirochika H."/>
            <person name="Nishikawa T."/>
            <person name="Kadowaki K."/>
            <person name="Sugiura M."/>
            <person name="Burr B."/>
            <person name="Sasaki T."/>
        </authorList>
    </citation>
    <scope>NUCLEOTIDE SEQUENCE [LARGE SCALE GENOMIC DNA]</scope>
    <source>
        <strain evidence="3">cv. Nipponbare</strain>
    </source>
</reference>
<dbReference type="InParanoid" id="A0A0P0VF54"/>
<evidence type="ECO:0000256" key="1">
    <source>
        <dbReference type="SAM" id="MobiDB-lite"/>
    </source>
</evidence>
<dbReference type="Gramene" id="Os02t0159000-00">
    <property type="protein sequence ID" value="Os02t0159000-00"/>
    <property type="gene ID" value="Os02g0159000"/>
</dbReference>
<protein>
    <submittedName>
        <fullName evidence="2">Os02g0159000 protein</fullName>
    </submittedName>
</protein>